<evidence type="ECO:0000313" key="1">
    <source>
        <dbReference type="EMBL" id="KAJ4398181.1"/>
    </source>
</evidence>
<proteinExistence type="predicted"/>
<dbReference type="Proteomes" id="UP001140510">
    <property type="component" value="Unassembled WGS sequence"/>
</dbReference>
<gene>
    <name evidence="1" type="ORF">N0V91_010408</name>
</gene>
<organism evidence="1 2">
    <name type="scientific">Didymella pomorum</name>
    <dbReference type="NCBI Taxonomy" id="749634"/>
    <lineage>
        <taxon>Eukaryota</taxon>
        <taxon>Fungi</taxon>
        <taxon>Dikarya</taxon>
        <taxon>Ascomycota</taxon>
        <taxon>Pezizomycotina</taxon>
        <taxon>Dothideomycetes</taxon>
        <taxon>Pleosporomycetidae</taxon>
        <taxon>Pleosporales</taxon>
        <taxon>Pleosporineae</taxon>
        <taxon>Didymellaceae</taxon>
        <taxon>Didymella</taxon>
    </lineage>
</organism>
<evidence type="ECO:0000313" key="2">
    <source>
        <dbReference type="Proteomes" id="UP001140510"/>
    </source>
</evidence>
<keyword evidence="2" id="KW-1185">Reference proteome</keyword>
<accession>A0A9W9D2J8</accession>
<protein>
    <submittedName>
        <fullName evidence="1">Uncharacterized protein</fullName>
    </submittedName>
</protein>
<dbReference type="AlphaFoldDB" id="A0A9W9D2J8"/>
<dbReference type="EMBL" id="JAPEVA010000137">
    <property type="protein sequence ID" value="KAJ4398181.1"/>
    <property type="molecule type" value="Genomic_DNA"/>
</dbReference>
<comment type="caution">
    <text evidence="1">The sequence shown here is derived from an EMBL/GenBank/DDBJ whole genome shotgun (WGS) entry which is preliminary data.</text>
</comment>
<sequence>MTGKRTNLEAASRKHHEKNPGALEVVYLTLISKALTGDGATSGAKFIGARVATGTLVAADMLAAIMTTKEMDELSNDPAVNCDGPRFELMKIMPRFKCHEALRSFFEAMGAKVEVADVTPSNDSAQPVSEIALTEQVHIV</sequence>
<name>A0A9W9D2J8_9PLEO</name>
<reference evidence="1" key="1">
    <citation type="submission" date="2022-10" db="EMBL/GenBank/DDBJ databases">
        <title>Tapping the CABI collections for fungal endophytes: first genome assemblies for Collariella, Neodidymelliopsis, Ascochyta clinopodiicola, Didymella pomorum, Didymosphaeria variabile, Neocosmospora piperis and Neocucurbitaria cava.</title>
        <authorList>
            <person name="Hill R."/>
        </authorList>
    </citation>
    <scope>NUCLEOTIDE SEQUENCE</scope>
    <source>
        <strain evidence="1">IMI 355091</strain>
    </source>
</reference>